<dbReference type="EnsemblMetazoa" id="CJA11090a.1">
    <property type="protein sequence ID" value="CJA11090a.1"/>
    <property type="gene ID" value="WBGene00130294"/>
</dbReference>
<sequence length="128" mass="14037">MFSDEEATLNVGISMTRTINPQVGRDIFFSCRGYRVPIFLIIFHRLPAPATSPTAASSPLLIKPIASTAHLHVLRRELLLCVADVPHKNVGRAAKEIGTRSASTESPIYVPSDKSTVFAEQEEENECS</sequence>
<organism evidence="2 3">
    <name type="scientific">Caenorhabditis japonica</name>
    <dbReference type="NCBI Taxonomy" id="281687"/>
    <lineage>
        <taxon>Eukaryota</taxon>
        <taxon>Metazoa</taxon>
        <taxon>Ecdysozoa</taxon>
        <taxon>Nematoda</taxon>
        <taxon>Chromadorea</taxon>
        <taxon>Rhabditida</taxon>
        <taxon>Rhabditina</taxon>
        <taxon>Rhabditomorpha</taxon>
        <taxon>Rhabditoidea</taxon>
        <taxon>Rhabditidae</taxon>
        <taxon>Peloderinae</taxon>
        <taxon>Caenorhabditis</taxon>
    </lineage>
</organism>
<reference evidence="2" key="2">
    <citation type="submission" date="2022-06" db="UniProtKB">
        <authorList>
            <consortium name="EnsemblMetazoa"/>
        </authorList>
    </citation>
    <scope>IDENTIFICATION</scope>
    <source>
        <strain evidence="2">DF5081</strain>
    </source>
</reference>
<dbReference type="AlphaFoldDB" id="A0A8R1HT75"/>
<reference evidence="3" key="1">
    <citation type="submission" date="2010-08" db="EMBL/GenBank/DDBJ databases">
        <authorList>
            <consortium name="Caenorhabditis japonica Sequencing Consortium"/>
            <person name="Wilson R.K."/>
        </authorList>
    </citation>
    <scope>NUCLEOTIDE SEQUENCE [LARGE SCALE GENOMIC DNA]</scope>
    <source>
        <strain evidence="3">DF5081</strain>
    </source>
</reference>
<accession>A0A8R1HT75</accession>
<dbReference type="Proteomes" id="UP000005237">
    <property type="component" value="Unassembled WGS sequence"/>
</dbReference>
<evidence type="ECO:0000313" key="2">
    <source>
        <dbReference type="EnsemblMetazoa" id="CJA11090a.1"/>
    </source>
</evidence>
<keyword evidence="3" id="KW-1185">Reference proteome</keyword>
<proteinExistence type="predicted"/>
<feature type="region of interest" description="Disordered" evidence="1">
    <location>
        <begin position="96"/>
        <end position="128"/>
    </location>
</feature>
<evidence type="ECO:0000313" key="3">
    <source>
        <dbReference type="Proteomes" id="UP000005237"/>
    </source>
</evidence>
<name>A0A8R1HT75_CAEJA</name>
<evidence type="ECO:0000256" key="1">
    <source>
        <dbReference type="SAM" id="MobiDB-lite"/>
    </source>
</evidence>
<protein>
    <submittedName>
        <fullName evidence="2">Uncharacterized protein</fullName>
    </submittedName>
</protein>